<evidence type="ECO:0000313" key="3">
    <source>
        <dbReference type="EMBL" id="CAH0521690.1"/>
    </source>
</evidence>
<accession>A0ABN8D8H0</accession>
<evidence type="ECO:0000256" key="1">
    <source>
        <dbReference type="SAM" id="Coils"/>
    </source>
</evidence>
<feature type="compositionally biased region" description="Basic and acidic residues" evidence="2">
    <location>
        <begin position="78"/>
        <end position="89"/>
    </location>
</feature>
<proteinExistence type="predicted"/>
<protein>
    <submittedName>
        <fullName evidence="3">Uncharacterized protein</fullName>
    </submittedName>
</protein>
<evidence type="ECO:0000313" key="4">
    <source>
        <dbReference type="Proteomes" id="UP001158986"/>
    </source>
</evidence>
<dbReference type="Proteomes" id="UP001158986">
    <property type="component" value="Unassembled WGS sequence"/>
</dbReference>
<dbReference type="EMBL" id="CAKLCB010000382">
    <property type="protein sequence ID" value="CAH0521690.1"/>
    <property type="molecule type" value="Genomic_DNA"/>
</dbReference>
<name>A0ABN8D8H0_9STRA</name>
<evidence type="ECO:0000256" key="2">
    <source>
        <dbReference type="SAM" id="MobiDB-lite"/>
    </source>
</evidence>
<feature type="compositionally biased region" description="Basic and acidic residues" evidence="2">
    <location>
        <begin position="1"/>
        <end position="19"/>
    </location>
</feature>
<keyword evidence="4" id="KW-1185">Reference proteome</keyword>
<feature type="compositionally biased region" description="Basic residues" evidence="2">
    <location>
        <begin position="90"/>
        <end position="107"/>
    </location>
</feature>
<feature type="region of interest" description="Disordered" evidence="2">
    <location>
        <begin position="1"/>
        <end position="163"/>
    </location>
</feature>
<organism evidence="3 4">
    <name type="scientific">Peronospora belbahrii</name>
    <dbReference type="NCBI Taxonomy" id="622444"/>
    <lineage>
        <taxon>Eukaryota</taxon>
        <taxon>Sar</taxon>
        <taxon>Stramenopiles</taxon>
        <taxon>Oomycota</taxon>
        <taxon>Peronosporomycetes</taxon>
        <taxon>Peronosporales</taxon>
        <taxon>Peronosporaceae</taxon>
        <taxon>Peronospora</taxon>
    </lineage>
</organism>
<gene>
    <name evidence="3" type="ORF">PBS001_LOCUS8133</name>
</gene>
<sequence>MKPSKREVDIDLCRSEQSDGQRTVGDMMERTLNMENKQQSEGNDDRKYNDVGLPPMVPVKPAKGVVTGQDGKGMCVDMRNEGHREEQKQHQHHGKQHQYHGKQHQQHGKQQQYHGKQHQQHGKQQQYHGKQHQQHGKQQQYHGKQHQQHGKQQQYHGKQDSISQEKVNNKLEEVTMTRKIAAHVDRRRKWPMKALKSESSGISQTSARMLFHCSCQLLKNQSLEFDVRAREMEERNAAQMREIQEWEKRIRSLKRELEEYTDEQVLESRDRALVKASHVYMATRGTRDEQRNALPSTTVGLGAVETSLPPAVIATEAKLQDELHKRTQKVKDFYKSVPGFIKLRDEQTSRYF</sequence>
<comment type="caution">
    <text evidence="3">The sequence shown here is derived from an EMBL/GenBank/DDBJ whole genome shotgun (WGS) entry which is preliminary data.</text>
</comment>
<keyword evidence="1" id="KW-0175">Coiled coil</keyword>
<feature type="coiled-coil region" evidence="1">
    <location>
        <begin position="229"/>
        <end position="270"/>
    </location>
</feature>
<reference evidence="3 4" key="1">
    <citation type="submission" date="2021-11" db="EMBL/GenBank/DDBJ databases">
        <authorList>
            <person name="Islam A."/>
            <person name="Islam S."/>
            <person name="Flora M.S."/>
            <person name="Rahman M."/>
            <person name="Ziaur R.M."/>
            <person name="Epstein J.H."/>
            <person name="Hassan M."/>
            <person name="Klassen M."/>
            <person name="Woodard K."/>
            <person name="Webb A."/>
            <person name="Webby R.J."/>
            <person name="El Zowalaty M.E."/>
        </authorList>
    </citation>
    <scope>NUCLEOTIDE SEQUENCE [LARGE SCALE GENOMIC DNA]</scope>
    <source>
        <strain evidence="3">Pbs1</strain>
    </source>
</reference>